<name>A0AAV1CNQ6_OLDCO</name>
<dbReference type="EMBL" id="OX459119">
    <property type="protein sequence ID" value="CAI9096996.1"/>
    <property type="molecule type" value="Genomic_DNA"/>
</dbReference>
<dbReference type="PANTHER" id="PTHR33116">
    <property type="entry name" value="REVERSE TRANSCRIPTASE ZINC-BINDING DOMAIN-CONTAINING PROTEIN-RELATED-RELATED"/>
    <property type="match status" value="1"/>
</dbReference>
<sequence length="487" mass="55498">MVFSPNTPLHLQGFLQDDVHVEQNYQSNRYLGLPVDVTHHRSSIFSNLLQRIQRRITAYKVDSLSIVGRVVLARHVLSSLPTMVAFKLPVSTSRAIDKTLARFIWNGDRDGRQLHWKAWSTVCKSRFHGGLGMRSSEAMNQALLALIAWRMLRHPDALLSRFYAARYCRQYDLLSVQPGKNATWGWRGVLWGRDLLKTGLKWQVANGERIPISANWIPNSPNPLAFCTWQAISPPMVSSLIDVNREWCIPSLRALFPDHIVHQILSIYLPSPGSLHKDRQFWALDSSGEYTVRSALSHRGLSSVARCVRCGLKGETTSHMLLDCDDPRLIWRLSSLGFDFTSGTACSFADWFVDWMEHALVDDVRSQSLFLLWEIWKDRNCHVFSEADLPPPHEMVARALWQYQSYSPCPSSIPLDSGGSIVLDQVGLYVQFPCLQVMVPSPCLPAWAALDGCFYHLEERCFTQVVVPFQRILLCMLKPMHALLHYL</sequence>
<evidence type="ECO:0000313" key="2">
    <source>
        <dbReference type="Proteomes" id="UP001161247"/>
    </source>
</evidence>
<gene>
    <name evidence="1" type="ORF">OLC1_LOCUS7609</name>
</gene>
<organism evidence="1 2">
    <name type="scientific">Oldenlandia corymbosa var. corymbosa</name>
    <dbReference type="NCBI Taxonomy" id="529605"/>
    <lineage>
        <taxon>Eukaryota</taxon>
        <taxon>Viridiplantae</taxon>
        <taxon>Streptophyta</taxon>
        <taxon>Embryophyta</taxon>
        <taxon>Tracheophyta</taxon>
        <taxon>Spermatophyta</taxon>
        <taxon>Magnoliopsida</taxon>
        <taxon>eudicotyledons</taxon>
        <taxon>Gunneridae</taxon>
        <taxon>Pentapetalae</taxon>
        <taxon>asterids</taxon>
        <taxon>lamiids</taxon>
        <taxon>Gentianales</taxon>
        <taxon>Rubiaceae</taxon>
        <taxon>Rubioideae</taxon>
        <taxon>Spermacoceae</taxon>
        <taxon>Hedyotis-Oldenlandia complex</taxon>
        <taxon>Oldenlandia</taxon>
    </lineage>
</organism>
<dbReference type="AlphaFoldDB" id="A0AAV1CNQ6"/>
<protein>
    <submittedName>
        <fullName evidence="1">OLC1v1033276C1</fullName>
    </submittedName>
</protein>
<proteinExistence type="predicted"/>
<dbReference type="PANTHER" id="PTHR33116:SF86">
    <property type="entry name" value="REVERSE TRANSCRIPTASE DOMAIN-CONTAINING PROTEIN"/>
    <property type="match status" value="1"/>
</dbReference>
<dbReference type="Proteomes" id="UP001161247">
    <property type="component" value="Chromosome 2"/>
</dbReference>
<keyword evidence="2" id="KW-1185">Reference proteome</keyword>
<reference evidence="1" key="1">
    <citation type="submission" date="2023-03" db="EMBL/GenBank/DDBJ databases">
        <authorList>
            <person name="Julca I."/>
        </authorList>
    </citation>
    <scope>NUCLEOTIDE SEQUENCE</scope>
</reference>
<accession>A0AAV1CNQ6</accession>
<evidence type="ECO:0000313" key="1">
    <source>
        <dbReference type="EMBL" id="CAI9096996.1"/>
    </source>
</evidence>